<evidence type="ECO:0000256" key="1">
    <source>
        <dbReference type="SAM" id="MobiDB-lite"/>
    </source>
</evidence>
<name>A0A1Q8TBW4_9GAMM</name>
<feature type="compositionally biased region" description="Basic and acidic residues" evidence="1">
    <location>
        <begin position="1"/>
        <end position="15"/>
    </location>
</feature>
<organism evidence="2 3">
    <name type="scientific">Chromohalobacter japonicus</name>
    <dbReference type="NCBI Taxonomy" id="223900"/>
    <lineage>
        <taxon>Bacteria</taxon>
        <taxon>Pseudomonadati</taxon>
        <taxon>Pseudomonadota</taxon>
        <taxon>Gammaproteobacteria</taxon>
        <taxon>Oceanospirillales</taxon>
        <taxon>Halomonadaceae</taxon>
        <taxon>Chromohalobacter</taxon>
    </lineage>
</organism>
<proteinExistence type="predicted"/>
<keyword evidence="3" id="KW-1185">Reference proteome</keyword>
<gene>
    <name evidence="2" type="ORF">BTW10_11680</name>
</gene>
<feature type="compositionally biased region" description="Polar residues" evidence="1">
    <location>
        <begin position="80"/>
        <end position="94"/>
    </location>
</feature>
<dbReference type="Proteomes" id="UP000186806">
    <property type="component" value="Unassembled WGS sequence"/>
</dbReference>
<reference evidence="2 3" key="1">
    <citation type="submission" date="2016-12" db="EMBL/GenBank/DDBJ databases">
        <title>Draft genome sequences of strains Salinicola socius SMB35, Salinicola sp. MH3R3-1 and Chromohalobacter sp. SMB17 from the Verkhnekamsk potash mining region of Russia.</title>
        <authorList>
            <person name="Mavrodi D.V."/>
            <person name="Olsson B.E."/>
            <person name="Korsakova E.S."/>
            <person name="Pyankova A."/>
            <person name="Mavrodi O.V."/>
            <person name="Plotnikova E.G."/>
        </authorList>
    </citation>
    <scope>NUCLEOTIDE SEQUENCE [LARGE SCALE GENOMIC DNA]</scope>
    <source>
        <strain evidence="2 3">SMB17</strain>
    </source>
</reference>
<feature type="compositionally biased region" description="Polar residues" evidence="1">
    <location>
        <begin position="18"/>
        <end position="32"/>
    </location>
</feature>
<protein>
    <submittedName>
        <fullName evidence="2">Uncharacterized protein</fullName>
    </submittedName>
</protein>
<comment type="caution">
    <text evidence="2">The sequence shown here is derived from an EMBL/GenBank/DDBJ whole genome shotgun (WGS) entry which is preliminary data.</text>
</comment>
<feature type="region of interest" description="Disordered" evidence="1">
    <location>
        <begin position="1"/>
        <end position="94"/>
    </location>
</feature>
<dbReference type="AlphaFoldDB" id="A0A1Q8TBW4"/>
<evidence type="ECO:0000313" key="2">
    <source>
        <dbReference type="EMBL" id="OLO11118.1"/>
    </source>
</evidence>
<sequence>MGFMSRESEPTRKALYEQAQQQEIAGRSSMSNALPRHSRRPPAPGPRDAPRGSRSGRVRASRLGALVSWVSSRRSHASRDAQQTYQVAKNRANA</sequence>
<accession>A0A1Q8TBW4</accession>
<evidence type="ECO:0000313" key="3">
    <source>
        <dbReference type="Proteomes" id="UP000186806"/>
    </source>
</evidence>
<dbReference type="EMBL" id="MSDQ01000027">
    <property type="protein sequence ID" value="OLO11118.1"/>
    <property type="molecule type" value="Genomic_DNA"/>
</dbReference>